<dbReference type="Gene3D" id="3.10.20.90">
    <property type="entry name" value="Phosphatidylinositol 3-kinase Catalytic Subunit, Chain A, domain 1"/>
    <property type="match status" value="1"/>
</dbReference>
<protein>
    <recommendedName>
        <fullName evidence="6">UBX domain-containing protein 6</fullName>
    </recommendedName>
    <alternativeName>
        <fullName evidence="7">UBX domain-containing protein 1</fullName>
    </alternativeName>
</protein>
<dbReference type="PROSITE" id="PS50033">
    <property type="entry name" value="UBX"/>
    <property type="match status" value="1"/>
</dbReference>
<dbReference type="SMART" id="SM00580">
    <property type="entry name" value="PUG"/>
    <property type="match status" value="1"/>
</dbReference>
<feature type="compositionally biased region" description="Polar residues" evidence="8">
    <location>
        <begin position="25"/>
        <end position="38"/>
    </location>
</feature>
<evidence type="ECO:0000256" key="8">
    <source>
        <dbReference type="SAM" id="MobiDB-lite"/>
    </source>
</evidence>
<dbReference type="Pfam" id="PF00789">
    <property type="entry name" value="UBX"/>
    <property type="match status" value="1"/>
</dbReference>
<feature type="domain" description="UBX" evidence="9">
    <location>
        <begin position="325"/>
        <end position="401"/>
    </location>
</feature>
<evidence type="ECO:0000256" key="2">
    <source>
        <dbReference type="ARBA" id="ARBA00022786"/>
    </source>
</evidence>
<dbReference type="SUPFAM" id="SSF54236">
    <property type="entry name" value="Ubiquitin-like"/>
    <property type="match status" value="1"/>
</dbReference>
<dbReference type="FunFam" id="3.10.20.90:FF:000185">
    <property type="entry name" value="UBX domain-containing protein 6"/>
    <property type="match status" value="1"/>
</dbReference>
<comment type="subunit">
    <text evidence="5">Interacts with VCP through the PUB domain (via C-terminus) and VIM motif (via N-terminus); the interaction is direct. Forms a ternary complex with CAV1 and VCP. Interacts with SYVN1. Interacts with HERPUD1. Interacts with VCPKMT. May interact with DERL1. Interacts with PLAA, VCP and YOD1; may form a complex involved in macroautophagy. Interacts with LMAN1.</text>
</comment>
<evidence type="ECO:0000256" key="3">
    <source>
        <dbReference type="ARBA" id="ARBA00023136"/>
    </source>
</evidence>
<comment type="function">
    <text evidence="4">May negatively regulate the ATPase activity of VCP, an ATP-driven segregase that associates with different cofactors to control a wide variety of cellular processes. As a cofactor of VCP, it may play a role in the transport of CAV1 to lysosomes for degradation. It may also play a role in endoplasmic reticulum-associated degradation (ERAD) of misfolded proteins. Together with VCP and other cofactors, it may play a role in macroautophagy, regulating for instance the clearance of damaged lysosomes.</text>
</comment>
<dbReference type="InterPro" id="IPR042774">
    <property type="entry name" value="UBXN6_PUB"/>
</dbReference>
<feature type="compositionally biased region" description="Low complexity" evidence="8">
    <location>
        <begin position="49"/>
        <end position="60"/>
    </location>
</feature>
<dbReference type="EMBL" id="JAERUA010000024">
    <property type="protein sequence ID" value="KAI1883043.1"/>
    <property type="molecule type" value="Genomic_DNA"/>
</dbReference>
<dbReference type="InterPro" id="IPR036339">
    <property type="entry name" value="PUB-like_dom_sf"/>
</dbReference>
<dbReference type="Pfam" id="PF09409">
    <property type="entry name" value="PUB"/>
    <property type="match status" value="1"/>
</dbReference>
<dbReference type="PANTHER" id="PTHR23153">
    <property type="entry name" value="UBX-RELATED"/>
    <property type="match status" value="1"/>
</dbReference>
<evidence type="ECO:0000256" key="6">
    <source>
        <dbReference type="ARBA" id="ARBA00070523"/>
    </source>
</evidence>
<feature type="region of interest" description="Disordered" evidence="8">
    <location>
        <begin position="255"/>
        <end position="277"/>
    </location>
</feature>
<keyword evidence="11" id="KW-1185">Reference proteome</keyword>
<dbReference type="PANTHER" id="PTHR23153:SF38">
    <property type="entry name" value="UBX DOMAIN-CONTAINING PROTEIN 6"/>
    <property type="match status" value="1"/>
</dbReference>
<keyword evidence="2" id="KW-0833">Ubl conjugation pathway</keyword>
<evidence type="ECO:0000259" key="9">
    <source>
        <dbReference type="PROSITE" id="PS50033"/>
    </source>
</evidence>
<name>A0A8T3CDR3_9TELE</name>
<proteinExistence type="predicted"/>
<dbReference type="SUPFAM" id="SSF143503">
    <property type="entry name" value="PUG domain-like"/>
    <property type="match status" value="1"/>
</dbReference>
<sequence length="434" mass="48924">MKKFFDDIKKEFKFKSAGPGKKLTGDSSSKAPVVQNSGHAKPRQVPTEGAQRAGAAALARIEQQQHPRPHSSHSAIRNQVRKELEAEAAEARQMAPECSRVPAKDLACLSVSGVYFICPLTGATITKNEKEAHIKEAILKQLVEDPLEASIMMIHTFNKDREKVKAGVDIISKYIDNILNNPSEEKYRKIKLSNKVFQDKVSALEGSREFLQALGFESTTLPVDGQEDAEEFLRLEEQDPRVLELMREGRDRLQSGEPIRAQLDRQPQAFRPSPHATHFELPSDFYNLTAEELKREQQLRTEAVERSTMLRTRAMREQDQQRERKKYNYALLRVRLPDGMLLQGTFLARERVAALFQFVRESLADGWQPFELVAPGGHRLKEEEEVALNECSLVPSALLSLSWDTTVQTDISAAGGQDVLLLKPELVESIQTIS</sequence>
<dbReference type="CDD" id="cd16119">
    <property type="entry name" value="UBX_UBXN6"/>
    <property type="match status" value="1"/>
</dbReference>
<feature type="compositionally biased region" description="Polar residues" evidence="8">
    <location>
        <begin position="62"/>
        <end position="77"/>
    </location>
</feature>
<dbReference type="GO" id="GO:0016020">
    <property type="term" value="C:membrane"/>
    <property type="evidence" value="ECO:0007669"/>
    <property type="project" value="UniProtKB-SubCell"/>
</dbReference>
<dbReference type="AlphaFoldDB" id="A0A8T3CDR3"/>
<evidence type="ECO:0000256" key="1">
    <source>
        <dbReference type="ARBA" id="ARBA00004170"/>
    </source>
</evidence>
<dbReference type="SMART" id="SM00166">
    <property type="entry name" value="UBX"/>
    <property type="match status" value="1"/>
</dbReference>
<comment type="caution">
    <text evidence="10">The sequence shown here is derived from an EMBL/GenBank/DDBJ whole genome shotgun (WGS) entry which is preliminary data.</text>
</comment>
<dbReference type="InterPro" id="IPR001012">
    <property type="entry name" value="UBX_dom"/>
</dbReference>
<dbReference type="InterPro" id="IPR029071">
    <property type="entry name" value="Ubiquitin-like_domsf"/>
</dbReference>
<dbReference type="InterPro" id="IPR018997">
    <property type="entry name" value="PUB_domain"/>
</dbReference>
<dbReference type="GO" id="GO:0006950">
    <property type="term" value="P:response to stress"/>
    <property type="evidence" value="ECO:0007669"/>
    <property type="project" value="UniProtKB-ARBA"/>
</dbReference>
<dbReference type="Proteomes" id="UP000829720">
    <property type="component" value="Unassembled WGS sequence"/>
</dbReference>
<feature type="region of interest" description="Disordered" evidence="8">
    <location>
        <begin position="15"/>
        <end position="78"/>
    </location>
</feature>
<gene>
    <name evidence="10" type="ORF">AGOR_G00241170</name>
</gene>
<dbReference type="Gene3D" id="1.20.58.2190">
    <property type="match status" value="1"/>
</dbReference>
<accession>A0A8T3CDR3</accession>
<comment type="subcellular location">
    <subcellularLocation>
        <location evidence="1">Membrane</location>
        <topology evidence="1">Peripheral membrane protein</topology>
    </subcellularLocation>
</comment>
<keyword evidence="3" id="KW-0472">Membrane</keyword>
<evidence type="ECO:0000256" key="5">
    <source>
        <dbReference type="ARBA" id="ARBA00065525"/>
    </source>
</evidence>
<dbReference type="CDD" id="cd10460">
    <property type="entry name" value="PUB_UBXD1"/>
    <property type="match status" value="1"/>
</dbReference>
<evidence type="ECO:0000256" key="7">
    <source>
        <dbReference type="ARBA" id="ARBA00075815"/>
    </source>
</evidence>
<dbReference type="OrthoDB" id="49605at2759"/>
<reference evidence="10" key="1">
    <citation type="submission" date="2021-01" db="EMBL/GenBank/DDBJ databases">
        <authorList>
            <person name="Zahm M."/>
            <person name="Roques C."/>
            <person name="Cabau C."/>
            <person name="Klopp C."/>
            <person name="Donnadieu C."/>
            <person name="Jouanno E."/>
            <person name="Lampietro C."/>
            <person name="Louis A."/>
            <person name="Herpin A."/>
            <person name="Echchiki A."/>
            <person name="Berthelot C."/>
            <person name="Parey E."/>
            <person name="Roest-Crollius H."/>
            <person name="Braasch I."/>
            <person name="Postlethwait J."/>
            <person name="Bobe J."/>
            <person name="Montfort J."/>
            <person name="Bouchez O."/>
            <person name="Begum T."/>
            <person name="Mejri S."/>
            <person name="Adams A."/>
            <person name="Chen W.-J."/>
            <person name="Guiguen Y."/>
        </authorList>
    </citation>
    <scope>NUCLEOTIDE SEQUENCE</scope>
    <source>
        <tissue evidence="10">Blood</tissue>
    </source>
</reference>
<organism evidence="10 11">
    <name type="scientific">Albula goreensis</name>
    <dbReference type="NCBI Taxonomy" id="1534307"/>
    <lineage>
        <taxon>Eukaryota</taxon>
        <taxon>Metazoa</taxon>
        <taxon>Chordata</taxon>
        <taxon>Craniata</taxon>
        <taxon>Vertebrata</taxon>
        <taxon>Euteleostomi</taxon>
        <taxon>Actinopterygii</taxon>
        <taxon>Neopterygii</taxon>
        <taxon>Teleostei</taxon>
        <taxon>Albuliformes</taxon>
        <taxon>Albulidae</taxon>
        <taxon>Albula</taxon>
    </lineage>
</organism>
<evidence type="ECO:0000313" key="10">
    <source>
        <dbReference type="EMBL" id="KAI1883043.1"/>
    </source>
</evidence>
<evidence type="ECO:0000313" key="11">
    <source>
        <dbReference type="Proteomes" id="UP000829720"/>
    </source>
</evidence>
<evidence type="ECO:0000256" key="4">
    <source>
        <dbReference type="ARBA" id="ARBA00059509"/>
    </source>
</evidence>
<dbReference type="GO" id="GO:0005737">
    <property type="term" value="C:cytoplasm"/>
    <property type="evidence" value="ECO:0007669"/>
    <property type="project" value="TreeGrafter"/>
</dbReference>